<dbReference type="PANTHER" id="PTHR43818:SF11">
    <property type="entry name" value="BCDNA.GH03377"/>
    <property type="match status" value="1"/>
</dbReference>
<feature type="domain" description="Gfo/Idh/MocA-like oxidoreductase N-terminal" evidence="2">
    <location>
        <begin position="1"/>
        <end position="118"/>
    </location>
</feature>
<name>A0A9D1GWJ1_9ACTN</name>
<reference evidence="3" key="1">
    <citation type="submission" date="2020-10" db="EMBL/GenBank/DDBJ databases">
        <authorList>
            <person name="Gilroy R."/>
        </authorList>
    </citation>
    <scope>NUCLEOTIDE SEQUENCE</scope>
    <source>
        <strain evidence="3">ChiGjej1B1-24693</strain>
    </source>
</reference>
<feature type="non-terminal residue" evidence="3">
    <location>
        <position position="177"/>
    </location>
</feature>
<sequence>MKVGVVGCGQFAGSFARLWNLHPEVEQVWVTDLIPERAEALAAKHGFAGTMASYEEMLGSDLDALALMTQRWTHGPLASEALRAGKHVYSAVPMAVTVDEVKAIIDAVNETGKTYMMGETHYYYPVAVWARQAQAEGRFGRLFYAEGDYVHDMDHGFYAAYQFSGGENWKPTASYPP</sequence>
<dbReference type="PANTHER" id="PTHR43818">
    <property type="entry name" value="BCDNA.GH03377"/>
    <property type="match status" value="1"/>
</dbReference>
<gene>
    <name evidence="3" type="ORF">IAA98_02910</name>
</gene>
<evidence type="ECO:0000256" key="1">
    <source>
        <dbReference type="ARBA" id="ARBA00023002"/>
    </source>
</evidence>
<dbReference type="Gene3D" id="3.40.50.720">
    <property type="entry name" value="NAD(P)-binding Rossmann-like Domain"/>
    <property type="match status" value="1"/>
</dbReference>
<accession>A0A9D1GWJ1</accession>
<dbReference type="EMBL" id="DVLP01000081">
    <property type="protein sequence ID" value="HIT74512.1"/>
    <property type="molecule type" value="Genomic_DNA"/>
</dbReference>
<comment type="caution">
    <text evidence="3">The sequence shown here is derived from an EMBL/GenBank/DDBJ whole genome shotgun (WGS) entry which is preliminary data.</text>
</comment>
<dbReference type="InterPro" id="IPR050463">
    <property type="entry name" value="Gfo/Idh/MocA_oxidrdct_glycsds"/>
</dbReference>
<dbReference type="SUPFAM" id="SSF51735">
    <property type="entry name" value="NAD(P)-binding Rossmann-fold domains"/>
    <property type="match status" value="1"/>
</dbReference>
<dbReference type="InterPro" id="IPR000683">
    <property type="entry name" value="Gfo/Idh/MocA-like_OxRdtase_N"/>
</dbReference>
<dbReference type="GO" id="GO:0016491">
    <property type="term" value="F:oxidoreductase activity"/>
    <property type="evidence" value="ECO:0007669"/>
    <property type="project" value="UniProtKB-KW"/>
</dbReference>
<dbReference type="Pfam" id="PF01408">
    <property type="entry name" value="GFO_IDH_MocA"/>
    <property type="match status" value="1"/>
</dbReference>
<dbReference type="Proteomes" id="UP000886842">
    <property type="component" value="Unassembled WGS sequence"/>
</dbReference>
<evidence type="ECO:0000259" key="2">
    <source>
        <dbReference type="Pfam" id="PF01408"/>
    </source>
</evidence>
<dbReference type="GO" id="GO:0000166">
    <property type="term" value="F:nucleotide binding"/>
    <property type="evidence" value="ECO:0007669"/>
    <property type="project" value="InterPro"/>
</dbReference>
<keyword evidence="1" id="KW-0560">Oxidoreductase</keyword>
<organism evidence="3 4">
    <name type="scientific">Candidatus Avipropionibacterium avicola</name>
    <dbReference type="NCBI Taxonomy" id="2840701"/>
    <lineage>
        <taxon>Bacteria</taxon>
        <taxon>Bacillati</taxon>
        <taxon>Actinomycetota</taxon>
        <taxon>Actinomycetes</taxon>
        <taxon>Propionibacteriales</taxon>
        <taxon>Propionibacteriaceae</taxon>
        <taxon>Propionibacteriaceae incertae sedis</taxon>
        <taxon>Candidatus Avipropionibacterium</taxon>
    </lineage>
</organism>
<protein>
    <submittedName>
        <fullName evidence="3">Gfo/Idh/MocA family oxidoreductase</fullName>
    </submittedName>
</protein>
<proteinExistence type="predicted"/>
<dbReference type="AlphaFoldDB" id="A0A9D1GWJ1"/>
<dbReference type="InterPro" id="IPR036291">
    <property type="entry name" value="NAD(P)-bd_dom_sf"/>
</dbReference>
<evidence type="ECO:0000313" key="3">
    <source>
        <dbReference type="EMBL" id="HIT74512.1"/>
    </source>
</evidence>
<evidence type="ECO:0000313" key="4">
    <source>
        <dbReference type="Proteomes" id="UP000886842"/>
    </source>
</evidence>
<reference evidence="3" key="2">
    <citation type="journal article" date="2021" name="PeerJ">
        <title>Extensive microbial diversity within the chicken gut microbiome revealed by metagenomics and culture.</title>
        <authorList>
            <person name="Gilroy R."/>
            <person name="Ravi A."/>
            <person name="Getino M."/>
            <person name="Pursley I."/>
            <person name="Horton D.L."/>
            <person name="Alikhan N.F."/>
            <person name="Baker D."/>
            <person name="Gharbi K."/>
            <person name="Hall N."/>
            <person name="Watson M."/>
            <person name="Adriaenssens E.M."/>
            <person name="Foster-Nyarko E."/>
            <person name="Jarju S."/>
            <person name="Secka A."/>
            <person name="Antonio M."/>
            <person name="Oren A."/>
            <person name="Chaudhuri R.R."/>
            <person name="La Ragione R."/>
            <person name="Hildebrand F."/>
            <person name="Pallen M.J."/>
        </authorList>
    </citation>
    <scope>NUCLEOTIDE SEQUENCE</scope>
    <source>
        <strain evidence="3">ChiGjej1B1-24693</strain>
    </source>
</reference>